<dbReference type="Proteomes" id="UP000575469">
    <property type="component" value="Unassembled WGS sequence"/>
</dbReference>
<gene>
    <name evidence="2" type="ORF">HGR00_04310</name>
</gene>
<dbReference type="GO" id="GO:0003677">
    <property type="term" value="F:DNA binding"/>
    <property type="evidence" value="ECO:0007669"/>
    <property type="project" value="InterPro"/>
</dbReference>
<protein>
    <submittedName>
        <fullName evidence="2">Helix-turn-helix domain-containing protein</fullName>
    </submittedName>
</protein>
<comment type="caution">
    <text evidence="2">The sequence shown here is derived from an EMBL/GenBank/DDBJ whole genome shotgun (WGS) entry which is preliminary data.</text>
</comment>
<dbReference type="InterPro" id="IPR009061">
    <property type="entry name" value="DNA-bd_dom_put_sf"/>
</dbReference>
<evidence type="ECO:0000259" key="1">
    <source>
        <dbReference type="Pfam" id="PF12728"/>
    </source>
</evidence>
<feature type="domain" description="Helix-turn-helix" evidence="1">
    <location>
        <begin position="5"/>
        <end position="54"/>
    </location>
</feature>
<organism evidence="2 3">
    <name type="scientific">Ralstonia insidiosa</name>
    <dbReference type="NCBI Taxonomy" id="190721"/>
    <lineage>
        <taxon>Bacteria</taxon>
        <taxon>Pseudomonadati</taxon>
        <taxon>Pseudomonadota</taxon>
        <taxon>Betaproteobacteria</taxon>
        <taxon>Burkholderiales</taxon>
        <taxon>Burkholderiaceae</taxon>
        <taxon>Ralstonia</taxon>
    </lineage>
</organism>
<dbReference type="SUPFAM" id="SSF46955">
    <property type="entry name" value="Putative DNA-binding domain"/>
    <property type="match status" value="1"/>
</dbReference>
<name>A0A848NVB5_9RALS</name>
<evidence type="ECO:0000313" key="3">
    <source>
        <dbReference type="Proteomes" id="UP000575469"/>
    </source>
</evidence>
<evidence type="ECO:0000313" key="2">
    <source>
        <dbReference type="EMBL" id="NMV37127.1"/>
    </source>
</evidence>
<sequence>MTLGLLTSEQVAEALGCEVAHVNMMAATHRLPGVKLGRSWRFPVAALARFLDEQATANLTLPVRAAQYTPPIKATKRGKPLPDLLQAMRDAGMSSEEQISLIFEAARKSKPQQ</sequence>
<dbReference type="AlphaFoldDB" id="A0A848NVB5"/>
<dbReference type="InterPro" id="IPR010093">
    <property type="entry name" value="SinI_DNA-bd"/>
</dbReference>
<proteinExistence type="predicted"/>
<dbReference type="EMBL" id="JABBZM010000003">
    <property type="protein sequence ID" value="NMV37127.1"/>
    <property type="molecule type" value="Genomic_DNA"/>
</dbReference>
<dbReference type="Pfam" id="PF12728">
    <property type="entry name" value="HTH_17"/>
    <property type="match status" value="1"/>
</dbReference>
<dbReference type="InterPro" id="IPR041657">
    <property type="entry name" value="HTH_17"/>
</dbReference>
<accession>A0A848NVB5</accession>
<dbReference type="RefSeq" id="WP_169339356.1">
    <property type="nucleotide sequence ID" value="NZ_JABBZM010000003.1"/>
</dbReference>
<dbReference type="NCBIfam" id="TIGR01764">
    <property type="entry name" value="excise"/>
    <property type="match status" value="1"/>
</dbReference>
<reference evidence="2 3" key="1">
    <citation type="submission" date="2020-04" db="EMBL/GenBank/DDBJ databases">
        <title>Ralstonia insidiosa genome sequencing and assembly.</title>
        <authorList>
            <person name="Martins R.C.R."/>
            <person name="Perdigao-Neto L.V."/>
            <person name="Levin A.S.S."/>
            <person name="Costa S.F."/>
        </authorList>
    </citation>
    <scope>NUCLEOTIDE SEQUENCE [LARGE SCALE GENOMIC DNA]</scope>
    <source>
        <strain evidence="2 3">5047</strain>
    </source>
</reference>